<keyword evidence="8" id="KW-0378">Hydrolase</keyword>
<keyword evidence="10" id="KW-0229">DNA integration</keyword>
<keyword evidence="12" id="KW-0239">DNA-directed DNA polymerase</keyword>
<dbReference type="InterPro" id="IPR043502">
    <property type="entry name" value="DNA/RNA_pol_sf"/>
</dbReference>
<keyword evidence="14" id="KW-0233">DNA recombination</keyword>
<dbReference type="EMBL" id="ASHM01004726">
    <property type="protein sequence ID" value="PNY11704.1"/>
    <property type="molecule type" value="Genomic_DNA"/>
</dbReference>
<evidence type="ECO:0000256" key="7">
    <source>
        <dbReference type="ARBA" id="ARBA00022759"/>
    </source>
</evidence>
<keyword evidence="9" id="KW-0460">Magnesium</keyword>
<proteinExistence type="predicted"/>
<dbReference type="InterPro" id="IPR050951">
    <property type="entry name" value="Retrovirus_Pol_polyprotein"/>
</dbReference>
<keyword evidence="6" id="KW-0064">Aspartyl protease</keyword>
<dbReference type="Gene3D" id="2.40.50.40">
    <property type="match status" value="1"/>
</dbReference>
<dbReference type="InterPro" id="IPR041588">
    <property type="entry name" value="Integrase_H2C2"/>
</dbReference>
<evidence type="ECO:0000256" key="4">
    <source>
        <dbReference type="ARBA" id="ARBA00022722"/>
    </source>
</evidence>
<keyword evidence="13" id="KW-0238">DNA-binding</keyword>
<dbReference type="CDD" id="cd09274">
    <property type="entry name" value="RNase_HI_RT_Ty3"/>
    <property type="match status" value="1"/>
</dbReference>
<dbReference type="GO" id="GO:0004190">
    <property type="term" value="F:aspartic-type endopeptidase activity"/>
    <property type="evidence" value="ECO:0007669"/>
    <property type="project" value="UniProtKB-KW"/>
</dbReference>
<dbReference type="GO" id="GO:0015074">
    <property type="term" value="P:DNA integration"/>
    <property type="evidence" value="ECO:0007669"/>
    <property type="project" value="UniProtKB-KW"/>
</dbReference>
<dbReference type="GO" id="GO:0004519">
    <property type="term" value="F:endonuclease activity"/>
    <property type="evidence" value="ECO:0007669"/>
    <property type="project" value="UniProtKB-KW"/>
</dbReference>
<keyword evidence="5" id="KW-0479">Metal-binding</keyword>
<dbReference type="Gene3D" id="2.40.70.10">
    <property type="entry name" value="Acid Proteases"/>
    <property type="match status" value="1"/>
</dbReference>
<dbReference type="PROSITE" id="PS50013">
    <property type="entry name" value="CHROMO_2"/>
    <property type="match status" value="1"/>
</dbReference>
<keyword evidence="7" id="KW-0255">Endonuclease</keyword>
<dbReference type="InterPro" id="IPR021109">
    <property type="entry name" value="Peptidase_aspartic_dom_sf"/>
</dbReference>
<evidence type="ECO:0000256" key="2">
    <source>
        <dbReference type="ARBA" id="ARBA00022679"/>
    </source>
</evidence>
<dbReference type="Gene3D" id="3.10.20.370">
    <property type="match status" value="1"/>
</dbReference>
<evidence type="ECO:0000256" key="12">
    <source>
        <dbReference type="ARBA" id="ARBA00022932"/>
    </source>
</evidence>
<dbReference type="Pfam" id="PF17921">
    <property type="entry name" value="Integrase_H2C2"/>
    <property type="match status" value="1"/>
</dbReference>
<dbReference type="FunFam" id="3.30.70.270:FF:000020">
    <property type="entry name" value="Transposon Tf2-6 polyprotein-like Protein"/>
    <property type="match status" value="1"/>
</dbReference>
<keyword evidence="16" id="KW-0175">Coiled coil</keyword>
<evidence type="ECO:0000256" key="6">
    <source>
        <dbReference type="ARBA" id="ARBA00022750"/>
    </source>
</evidence>
<evidence type="ECO:0000256" key="1">
    <source>
        <dbReference type="ARBA" id="ARBA00022670"/>
    </source>
</evidence>
<dbReference type="STRING" id="57577.A0A2K3P8V1"/>
<feature type="domain" description="Chromo" evidence="17">
    <location>
        <begin position="588"/>
        <end position="635"/>
    </location>
</feature>
<name>A0A2K3P8V1_TRIPR</name>
<evidence type="ECO:0000256" key="5">
    <source>
        <dbReference type="ARBA" id="ARBA00022723"/>
    </source>
</evidence>
<dbReference type="GO" id="GO:0006310">
    <property type="term" value="P:DNA recombination"/>
    <property type="evidence" value="ECO:0007669"/>
    <property type="project" value="UniProtKB-KW"/>
</dbReference>
<evidence type="ECO:0000256" key="11">
    <source>
        <dbReference type="ARBA" id="ARBA00022918"/>
    </source>
</evidence>
<dbReference type="SUPFAM" id="SSF54160">
    <property type="entry name" value="Chromo domain-like"/>
    <property type="match status" value="1"/>
</dbReference>
<reference evidence="18 19" key="1">
    <citation type="journal article" date="2014" name="Am. J. Bot.">
        <title>Genome assembly and annotation for red clover (Trifolium pratense; Fabaceae).</title>
        <authorList>
            <person name="Istvanek J."/>
            <person name="Jaros M."/>
            <person name="Krenek A."/>
            <person name="Repkova J."/>
        </authorList>
    </citation>
    <scope>NUCLEOTIDE SEQUENCE [LARGE SCALE GENOMIC DNA]</scope>
    <source>
        <strain evidence="19">cv. Tatra</strain>
        <tissue evidence="18">Young leaves</tissue>
    </source>
</reference>
<dbReference type="Pfam" id="PF24626">
    <property type="entry name" value="SH3_Tf2-1"/>
    <property type="match status" value="1"/>
</dbReference>
<keyword evidence="11" id="KW-0695">RNA-directed DNA polymerase</keyword>
<dbReference type="ExpressionAtlas" id="A0A2K3P8V1">
    <property type="expression patterns" value="baseline"/>
</dbReference>
<dbReference type="PANTHER" id="PTHR37984">
    <property type="entry name" value="PROTEIN CBG26694"/>
    <property type="match status" value="1"/>
</dbReference>
<evidence type="ECO:0000256" key="3">
    <source>
        <dbReference type="ARBA" id="ARBA00022695"/>
    </source>
</evidence>
<dbReference type="CDD" id="cd00303">
    <property type="entry name" value="retropepsin_like"/>
    <property type="match status" value="1"/>
</dbReference>
<evidence type="ECO:0000256" key="10">
    <source>
        <dbReference type="ARBA" id="ARBA00022908"/>
    </source>
</evidence>
<keyword evidence="3" id="KW-0548">Nucleotidyltransferase</keyword>
<evidence type="ECO:0000256" key="9">
    <source>
        <dbReference type="ARBA" id="ARBA00022842"/>
    </source>
</evidence>
<dbReference type="GO" id="GO:0003677">
    <property type="term" value="F:DNA binding"/>
    <property type="evidence" value="ECO:0007669"/>
    <property type="project" value="UniProtKB-KW"/>
</dbReference>
<gene>
    <name evidence="18" type="ORF">L195_g008316</name>
</gene>
<dbReference type="AlphaFoldDB" id="A0A2K3P8V1"/>
<dbReference type="GO" id="GO:0003964">
    <property type="term" value="F:RNA-directed DNA polymerase activity"/>
    <property type="evidence" value="ECO:0007669"/>
    <property type="project" value="UniProtKB-KW"/>
</dbReference>
<dbReference type="Gene3D" id="1.10.340.70">
    <property type="match status" value="1"/>
</dbReference>
<dbReference type="InterPro" id="IPR016197">
    <property type="entry name" value="Chromo-like_dom_sf"/>
</dbReference>
<dbReference type="InterPro" id="IPR043128">
    <property type="entry name" value="Rev_trsase/Diguanyl_cyclase"/>
</dbReference>
<dbReference type="GO" id="GO:0046872">
    <property type="term" value="F:metal ion binding"/>
    <property type="evidence" value="ECO:0007669"/>
    <property type="project" value="UniProtKB-KW"/>
</dbReference>
<reference evidence="18 19" key="2">
    <citation type="journal article" date="2017" name="Front. Plant Sci.">
        <title>Gene Classification and Mining of Molecular Markers Useful in Red Clover (Trifolium pratense) Breeding.</title>
        <authorList>
            <person name="Istvanek J."/>
            <person name="Dluhosova J."/>
            <person name="Dluhos P."/>
            <person name="Patkova L."/>
            <person name="Nedelnik J."/>
            <person name="Repkova J."/>
        </authorList>
    </citation>
    <scope>NUCLEOTIDE SEQUENCE [LARGE SCALE GENOMIC DNA]</scope>
    <source>
        <strain evidence="19">cv. Tatra</strain>
        <tissue evidence="18">Young leaves</tissue>
    </source>
</reference>
<dbReference type="SUPFAM" id="SSF56672">
    <property type="entry name" value="DNA/RNA polymerases"/>
    <property type="match status" value="1"/>
</dbReference>
<dbReference type="Pfam" id="PF08284">
    <property type="entry name" value="RVP_2"/>
    <property type="match status" value="1"/>
</dbReference>
<dbReference type="InterPro" id="IPR000953">
    <property type="entry name" value="Chromo/chromo_shadow_dom"/>
</dbReference>
<organism evidence="18 19">
    <name type="scientific">Trifolium pratense</name>
    <name type="common">Red clover</name>
    <dbReference type="NCBI Taxonomy" id="57577"/>
    <lineage>
        <taxon>Eukaryota</taxon>
        <taxon>Viridiplantae</taxon>
        <taxon>Streptophyta</taxon>
        <taxon>Embryophyta</taxon>
        <taxon>Tracheophyta</taxon>
        <taxon>Spermatophyta</taxon>
        <taxon>Magnoliopsida</taxon>
        <taxon>eudicotyledons</taxon>
        <taxon>Gunneridae</taxon>
        <taxon>Pentapetalae</taxon>
        <taxon>rosids</taxon>
        <taxon>fabids</taxon>
        <taxon>Fabales</taxon>
        <taxon>Fabaceae</taxon>
        <taxon>Papilionoideae</taxon>
        <taxon>50 kb inversion clade</taxon>
        <taxon>NPAAA clade</taxon>
        <taxon>Hologalegina</taxon>
        <taxon>IRL clade</taxon>
        <taxon>Trifolieae</taxon>
        <taxon>Trifolium</taxon>
    </lineage>
</organism>
<sequence>MKTTQGRCWRWKFPTRREVDGEMSMLSLNNLATTQQSQSQTMKLQGTIKGVPVLILVLIDSGATQNFISQKLIHKLGWQVEDTPEMTIKMEDGFQTATRGKCSDVVMTVGEVKVSVNTYLFELGELDVGVGWVTLQGPGGRTEELRTLQCILRRQGHGWGEYLGHLISGEGVAVDPNKVASVTTWPTPKNVKGVRGFLGLTGYYCKFICDYGKLARPLTELTNKDVFHWGLEAQAAFDALKGKLTSAPVLALPNFDRPFVIEYDVSGGGVGAILMLDKKPVAYFSKALGVRNLTKSAYEKELMAAVLAIQHWRPYLLGRRFVVSTDQKSLKQLLQQRIITMEQQNWAAKLLGYDFNMFTNWEKRIEDLQQAREETLHDAKLVISTESELIPELLKEFHITPQGGHSGFHRTYRRLAANVYWLGMKNRVQAFVRLTPFEVVYGRAAPTIMRWGLGETRVEAVQRDLVERDEALKQLRAHLQRAQDRMKEQADRKGMERSFEVGEWVFVKLRAHRQQSVVAHINAKLAAHYYGPYEMLERVGAVAYRLKLPPSAKVNPVFHVLLLKKAVGDYQGEDELPDGMTGDQPEMFELERVLATRGIQNKGETILQVLIQWKGKLAEEATWEDVITIKSQFPKFSLEDKANLIGGSIVRPNEKELGPISESLVHDGRKGCKEWIVYSRRGKKGISNVNE</sequence>
<keyword evidence="15" id="KW-0511">Multifunctional enzyme</keyword>
<evidence type="ECO:0000256" key="8">
    <source>
        <dbReference type="ARBA" id="ARBA00022801"/>
    </source>
</evidence>
<dbReference type="InterPro" id="IPR056924">
    <property type="entry name" value="SH3_Tf2-1"/>
</dbReference>
<dbReference type="Pfam" id="PF17919">
    <property type="entry name" value="RT_RNaseH_2"/>
    <property type="match status" value="1"/>
</dbReference>
<comment type="caution">
    <text evidence="18">The sequence shown here is derived from an EMBL/GenBank/DDBJ whole genome shotgun (WGS) entry which is preliminary data.</text>
</comment>
<evidence type="ECO:0000256" key="15">
    <source>
        <dbReference type="ARBA" id="ARBA00023268"/>
    </source>
</evidence>
<accession>A0A2K3P8V1</accession>
<dbReference type="PANTHER" id="PTHR37984:SF5">
    <property type="entry name" value="PROTEIN NYNRIN-LIKE"/>
    <property type="match status" value="1"/>
</dbReference>
<evidence type="ECO:0000256" key="13">
    <source>
        <dbReference type="ARBA" id="ARBA00023125"/>
    </source>
</evidence>
<feature type="coiled-coil region" evidence="16">
    <location>
        <begin position="465"/>
        <end position="492"/>
    </location>
</feature>
<evidence type="ECO:0000256" key="16">
    <source>
        <dbReference type="SAM" id="Coils"/>
    </source>
</evidence>
<evidence type="ECO:0000313" key="19">
    <source>
        <dbReference type="Proteomes" id="UP000236291"/>
    </source>
</evidence>
<dbReference type="Proteomes" id="UP000236291">
    <property type="component" value="Unassembled WGS sequence"/>
</dbReference>
<keyword evidence="4" id="KW-0540">Nuclease</keyword>
<dbReference type="GO" id="GO:0003887">
    <property type="term" value="F:DNA-directed DNA polymerase activity"/>
    <property type="evidence" value="ECO:0007669"/>
    <property type="project" value="UniProtKB-KW"/>
</dbReference>
<dbReference type="GO" id="GO:0006508">
    <property type="term" value="P:proteolysis"/>
    <property type="evidence" value="ECO:0007669"/>
    <property type="project" value="UniProtKB-KW"/>
</dbReference>
<keyword evidence="1" id="KW-0645">Protease</keyword>
<protein>
    <recommendedName>
        <fullName evidence="17">Chromo domain-containing protein</fullName>
    </recommendedName>
</protein>
<dbReference type="InterPro" id="IPR041577">
    <property type="entry name" value="RT_RNaseH_2"/>
</dbReference>
<evidence type="ECO:0000313" key="18">
    <source>
        <dbReference type="EMBL" id="PNY11704.1"/>
    </source>
</evidence>
<evidence type="ECO:0000256" key="14">
    <source>
        <dbReference type="ARBA" id="ARBA00023172"/>
    </source>
</evidence>
<dbReference type="Gene3D" id="3.30.70.270">
    <property type="match status" value="1"/>
</dbReference>
<keyword evidence="2" id="KW-0808">Transferase</keyword>
<evidence type="ECO:0000259" key="17">
    <source>
        <dbReference type="PROSITE" id="PS50013"/>
    </source>
</evidence>